<feature type="domain" description="RING-type" evidence="2">
    <location>
        <begin position="15"/>
        <end position="43"/>
    </location>
</feature>
<dbReference type="InterPro" id="IPR037381">
    <property type="entry name" value="RFWD3"/>
</dbReference>
<dbReference type="InterPro" id="IPR001841">
    <property type="entry name" value="Znf_RING"/>
</dbReference>
<dbReference type="OrthoDB" id="2151581at2759"/>
<comment type="caution">
    <text evidence="3">The sequence shown here is derived from an EMBL/GenBank/DDBJ whole genome shotgun (WGS) entry which is preliminary data.</text>
</comment>
<dbReference type="GO" id="GO:0008270">
    <property type="term" value="F:zinc ion binding"/>
    <property type="evidence" value="ECO:0007669"/>
    <property type="project" value="UniProtKB-KW"/>
</dbReference>
<proteinExistence type="predicted"/>
<dbReference type="GO" id="GO:0016567">
    <property type="term" value="P:protein ubiquitination"/>
    <property type="evidence" value="ECO:0007669"/>
    <property type="project" value="InterPro"/>
</dbReference>
<evidence type="ECO:0000313" key="4">
    <source>
        <dbReference type="Proteomes" id="UP000193642"/>
    </source>
</evidence>
<dbReference type="InterPro" id="IPR013083">
    <property type="entry name" value="Znf_RING/FYVE/PHD"/>
</dbReference>
<gene>
    <name evidence="3" type="ORF">BCR33DRAFT_716369</name>
</gene>
<keyword evidence="1" id="KW-0862">Zinc</keyword>
<organism evidence="3 4">
    <name type="scientific">Rhizoclosmatium globosum</name>
    <dbReference type="NCBI Taxonomy" id="329046"/>
    <lineage>
        <taxon>Eukaryota</taxon>
        <taxon>Fungi</taxon>
        <taxon>Fungi incertae sedis</taxon>
        <taxon>Chytridiomycota</taxon>
        <taxon>Chytridiomycota incertae sedis</taxon>
        <taxon>Chytridiomycetes</taxon>
        <taxon>Chytridiales</taxon>
        <taxon>Chytriomycetaceae</taxon>
        <taxon>Rhizoclosmatium</taxon>
    </lineage>
</organism>
<dbReference type="Gene3D" id="3.30.40.10">
    <property type="entry name" value="Zinc/RING finger domain, C3HC4 (zinc finger)"/>
    <property type="match status" value="1"/>
</dbReference>
<dbReference type="Proteomes" id="UP000193642">
    <property type="component" value="Unassembled WGS sequence"/>
</dbReference>
<dbReference type="EMBL" id="MCGO01000019">
    <property type="protein sequence ID" value="ORY45744.1"/>
    <property type="molecule type" value="Genomic_DNA"/>
</dbReference>
<dbReference type="PROSITE" id="PS50089">
    <property type="entry name" value="ZF_RING_2"/>
    <property type="match status" value="1"/>
</dbReference>
<reference evidence="3 4" key="1">
    <citation type="submission" date="2016-07" db="EMBL/GenBank/DDBJ databases">
        <title>Pervasive Adenine N6-methylation of Active Genes in Fungi.</title>
        <authorList>
            <consortium name="DOE Joint Genome Institute"/>
            <person name="Mondo S.J."/>
            <person name="Dannebaum R.O."/>
            <person name="Kuo R.C."/>
            <person name="Labutti K."/>
            <person name="Haridas S."/>
            <person name="Kuo A."/>
            <person name="Salamov A."/>
            <person name="Ahrendt S.R."/>
            <person name="Lipzen A."/>
            <person name="Sullivan W."/>
            <person name="Andreopoulos W.B."/>
            <person name="Clum A."/>
            <person name="Lindquist E."/>
            <person name="Daum C."/>
            <person name="Ramamoorthy G.K."/>
            <person name="Gryganskyi A."/>
            <person name="Culley D."/>
            <person name="Magnuson J.K."/>
            <person name="James T.Y."/>
            <person name="O'Malley M.A."/>
            <person name="Stajich J.E."/>
            <person name="Spatafora J.W."/>
            <person name="Visel A."/>
            <person name="Grigoriev I.V."/>
        </authorList>
    </citation>
    <scope>NUCLEOTIDE SEQUENCE [LARGE SCALE GENOMIC DNA]</scope>
    <source>
        <strain evidence="3 4">JEL800</strain>
    </source>
</reference>
<dbReference type="PANTHER" id="PTHR16047">
    <property type="entry name" value="RFWD3 PROTEIN"/>
    <property type="match status" value="1"/>
</dbReference>
<dbReference type="STRING" id="329046.A0A1Y2CFZ8"/>
<dbReference type="GO" id="GO:0004842">
    <property type="term" value="F:ubiquitin-protein transferase activity"/>
    <property type="evidence" value="ECO:0007669"/>
    <property type="project" value="InterPro"/>
</dbReference>
<evidence type="ECO:0000259" key="2">
    <source>
        <dbReference type="PROSITE" id="PS50089"/>
    </source>
</evidence>
<accession>A0A1Y2CFZ8</accession>
<dbReference type="PANTHER" id="PTHR16047:SF7">
    <property type="entry name" value="E3 UBIQUITIN-PROTEIN LIGASE RFWD3"/>
    <property type="match status" value="1"/>
</dbReference>
<keyword evidence="4" id="KW-1185">Reference proteome</keyword>
<dbReference type="SUPFAM" id="SSF57850">
    <property type="entry name" value="RING/U-box"/>
    <property type="match status" value="1"/>
</dbReference>
<dbReference type="AlphaFoldDB" id="A0A1Y2CFZ8"/>
<sequence length="92" mass="11023">MGNWSSTGTHRTASLKCGHLFGSKCIKLWLKDKGKNGICPICKLSLRRLWFRWFRWFRWLCRKLKTWISEYEETGNLGRKIESMSFSEIMME</sequence>
<name>A0A1Y2CFZ8_9FUNG</name>
<dbReference type="GO" id="GO:0005634">
    <property type="term" value="C:nucleus"/>
    <property type="evidence" value="ECO:0007669"/>
    <property type="project" value="InterPro"/>
</dbReference>
<evidence type="ECO:0000256" key="1">
    <source>
        <dbReference type="PROSITE-ProRule" id="PRU00175"/>
    </source>
</evidence>
<dbReference type="Pfam" id="PF13639">
    <property type="entry name" value="zf-RING_2"/>
    <property type="match status" value="1"/>
</dbReference>
<dbReference type="GO" id="GO:0036297">
    <property type="term" value="P:interstrand cross-link repair"/>
    <property type="evidence" value="ECO:0007669"/>
    <property type="project" value="InterPro"/>
</dbReference>
<evidence type="ECO:0000313" key="3">
    <source>
        <dbReference type="EMBL" id="ORY45744.1"/>
    </source>
</evidence>
<keyword evidence="1" id="KW-0479">Metal-binding</keyword>
<keyword evidence="1" id="KW-0863">Zinc-finger</keyword>
<protein>
    <recommendedName>
        <fullName evidence="2">RING-type domain-containing protein</fullName>
    </recommendedName>
</protein>